<evidence type="ECO:0000313" key="2">
    <source>
        <dbReference type="Proteomes" id="UP000233469"/>
    </source>
</evidence>
<dbReference type="VEuPathDB" id="FungiDB:RhiirA1_541457"/>
<dbReference type="EMBL" id="LLXL01004812">
    <property type="protein sequence ID" value="PKK57041.1"/>
    <property type="molecule type" value="Genomic_DNA"/>
</dbReference>
<reference evidence="1 2" key="2">
    <citation type="submission" date="2017-10" db="EMBL/GenBank/DDBJ databases">
        <title>Extensive intraspecific genome diversity in a model arbuscular mycorrhizal fungus.</title>
        <authorList>
            <person name="Chen E.C.H."/>
            <person name="Morin E."/>
            <person name="Baudet D."/>
            <person name="Noel J."/>
            <person name="Ndikumana S."/>
            <person name="Charron P."/>
            <person name="St-Onge C."/>
            <person name="Giorgi J."/>
            <person name="Grigoriev I.V."/>
            <person name="Roux C."/>
            <person name="Martin F.M."/>
            <person name="Corradi N."/>
        </authorList>
    </citation>
    <scope>NUCLEOTIDE SEQUENCE [LARGE SCALE GENOMIC DNA]</scope>
    <source>
        <strain evidence="1 2">C2</strain>
    </source>
</reference>
<accession>A0A2N1M5Y4</accession>
<reference evidence="1 2" key="1">
    <citation type="submission" date="2016-04" db="EMBL/GenBank/DDBJ databases">
        <title>Genome analyses suggest a sexual origin of heterokaryosis in a supposedly ancient asexual fungus.</title>
        <authorList>
            <person name="Ropars J."/>
            <person name="Sedzielewska K."/>
            <person name="Noel J."/>
            <person name="Charron P."/>
            <person name="Farinelli L."/>
            <person name="Marton T."/>
            <person name="Kruger M."/>
            <person name="Pelin A."/>
            <person name="Brachmann A."/>
            <person name="Corradi N."/>
        </authorList>
    </citation>
    <scope>NUCLEOTIDE SEQUENCE [LARGE SCALE GENOMIC DNA]</scope>
    <source>
        <strain evidence="1 2">C2</strain>
    </source>
</reference>
<protein>
    <submittedName>
        <fullName evidence="1">Uncharacterized protein</fullName>
    </submittedName>
</protein>
<dbReference type="VEuPathDB" id="FungiDB:RhiirFUN_019847"/>
<comment type="caution">
    <text evidence="1">The sequence shown here is derived from an EMBL/GenBank/DDBJ whole genome shotgun (WGS) entry which is preliminary data.</text>
</comment>
<proteinExistence type="predicted"/>
<evidence type="ECO:0000313" key="1">
    <source>
        <dbReference type="EMBL" id="PKK57041.1"/>
    </source>
</evidence>
<dbReference type="VEuPathDB" id="FungiDB:FUN_013761"/>
<dbReference type="Proteomes" id="UP000233469">
    <property type="component" value="Unassembled WGS sequence"/>
</dbReference>
<feature type="non-terminal residue" evidence="1">
    <location>
        <position position="360"/>
    </location>
</feature>
<gene>
    <name evidence="1" type="ORF">RhiirC2_858375</name>
</gene>
<dbReference type="AlphaFoldDB" id="A0A2N1M5Y4"/>
<sequence>MRSDSFLSLLINLQQATESILSVMMSNIIEMGISFNCYVLSSSDTFTIDIYKEEDIRYTMLGDNKYNLTVFKIGNILNFICSRNKVDVSVMRGVKLWKVNVKKSEIKKNVHTEEDIININGREMEPEELFEEYFKDELNNQNYIVSNIHIIAIIPATDSLEWSIDLSDTSTVVSNVDAILSDFRELFKRCCCEKLKLPIFKPDKAHPYYNAIRDLQIPSNPKYKQRPLLLMNDLPTINGNDGLTDTTVLEDLSQIKEIMIVMGTSGSGKTRTLIELLCKKYGIYFTGLVKENPGSGDLRMMIDHIFPRLKESLPKNDLYATRYSKCLLFARIYTLNYILENYGKINPCNWAILQLCPTVF</sequence>
<name>A0A2N1M5Y4_9GLOM</name>
<organism evidence="1 2">
    <name type="scientific">Rhizophagus irregularis</name>
    <dbReference type="NCBI Taxonomy" id="588596"/>
    <lineage>
        <taxon>Eukaryota</taxon>
        <taxon>Fungi</taxon>
        <taxon>Fungi incertae sedis</taxon>
        <taxon>Mucoromycota</taxon>
        <taxon>Glomeromycotina</taxon>
        <taxon>Glomeromycetes</taxon>
        <taxon>Glomerales</taxon>
        <taxon>Glomeraceae</taxon>
        <taxon>Rhizophagus</taxon>
    </lineage>
</organism>